<evidence type="ECO:0000256" key="1">
    <source>
        <dbReference type="ARBA" id="ARBA00022801"/>
    </source>
</evidence>
<sequence length="191" mass="21435">MPIKIFVDQGHNPSGHNTGAENSGINEQDITYNVGMYLAQMLRANPEFEVRVSRPGPDTILGTSNATSLKARVDMANDWPADYFISIHTNSNVNPNIEGTEVYVYKAYTESYFLAEHVLRGIVTVVGTKDNGVRVNPSLYVLRRTRMPAILVELAYLSNFEDRQRLIDEQYAFAEGIYDGLLVYFGLHPAE</sequence>
<feature type="domain" description="MurNAc-LAA" evidence="2">
    <location>
        <begin position="73"/>
        <end position="182"/>
    </location>
</feature>
<dbReference type="InterPro" id="IPR050695">
    <property type="entry name" value="N-acetylmuramoyl_amidase_3"/>
</dbReference>
<evidence type="ECO:0000313" key="3">
    <source>
        <dbReference type="EMBL" id="MBB5263145.1"/>
    </source>
</evidence>
<dbReference type="PANTHER" id="PTHR30404">
    <property type="entry name" value="N-ACETYLMURAMOYL-L-ALANINE AMIDASE"/>
    <property type="match status" value="1"/>
</dbReference>
<dbReference type="Proteomes" id="UP000543642">
    <property type="component" value="Unassembled WGS sequence"/>
</dbReference>
<dbReference type="RefSeq" id="WP_183770546.1">
    <property type="nucleotide sequence ID" value="NZ_JACHFW010000001.1"/>
</dbReference>
<gene>
    <name evidence="3" type="ORF">HNP82_000239</name>
</gene>
<dbReference type="Gene3D" id="3.40.630.40">
    <property type="entry name" value="Zn-dependent exopeptidases"/>
    <property type="match status" value="1"/>
</dbReference>
<dbReference type="CDD" id="cd02696">
    <property type="entry name" value="MurNAc-LAA"/>
    <property type="match status" value="1"/>
</dbReference>
<comment type="caution">
    <text evidence="3">The sequence shown here is derived from an EMBL/GenBank/DDBJ whole genome shotgun (WGS) entry which is preliminary data.</text>
</comment>
<organism evidence="3 4">
    <name type="scientific">Catenibacillus scindens</name>
    <dbReference type="NCBI Taxonomy" id="673271"/>
    <lineage>
        <taxon>Bacteria</taxon>
        <taxon>Bacillati</taxon>
        <taxon>Bacillota</taxon>
        <taxon>Clostridia</taxon>
        <taxon>Lachnospirales</taxon>
        <taxon>Lachnospiraceae</taxon>
        <taxon>Catenibacillus</taxon>
    </lineage>
</organism>
<dbReference type="GO" id="GO:0009253">
    <property type="term" value="P:peptidoglycan catabolic process"/>
    <property type="evidence" value="ECO:0007669"/>
    <property type="project" value="InterPro"/>
</dbReference>
<evidence type="ECO:0000259" key="2">
    <source>
        <dbReference type="SMART" id="SM00646"/>
    </source>
</evidence>
<evidence type="ECO:0000313" key="4">
    <source>
        <dbReference type="Proteomes" id="UP000543642"/>
    </source>
</evidence>
<dbReference type="AlphaFoldDB" id="A0A7W8H7N9"/>
<keyword evidence="4" id="KW-1185">Reference proteome</keyword>
<dbReference type="EC" id="3.5.1.28" evidence="3"/>
<dbReference type="Pfam" id="PF01520">
    <property type="entry name" value="Amidase_3"/>
    <property type="match status" value="1"/>
</dbReference>
<dbReference type="SUPFAM" id="SSF53187">
    <property type="entry name" value="Zn-dependent exopeptidases"/>
    <property type="match status" value="1"/>
</dbReference>
<dbReference type="PANTHER" id="PTHR30404:SF0">
    <property type="entry name" value="N-ACETYLMURAMOYL-L-ALANINE AMIDASE AMIC"/>
    <property type="match status" value="1"/>
</dbReference>
<dbReference type="EMBL" id="JACHFW010000001">
    <property type="protein sequence ID" value="MBB5263145.1"/>
    <property type="molecule type" value="Genomic_DNA"/>
</dbReference>
<accession>A0A7W8H7N9</accession>
<dbReference type="InterPro" id="IPR002508">
    <property type="entry name" value="MurNAc-LAA_cat"/>
</dbReference>
<dbReference type="GO" id="GO:0008745">
    <property type="term" value="F:N-acetylmuramoyl-L-alanine amidase activity"/>
    <property type="evidence" value="ECO:0007669"/>
    <property type="project" value="UniProtKB-EC"/>
</dbReference>
<proteinExistence type="predicted"/>
<keyword evidence="1 3" id="KW-0378">Hydrolase</keyword>
<dbReference type="GO" id="GO:0030288">
    <property type="term" value="C:outer membrane-bounded periplasmic space"/>
    <property type="evidence" value="ECO:0007669"/>
    <property type="project" value="TreeGrafter"/>
</dbReference>
<reference evidence="3 4" key="1">
    <citation type="submission" date="2020-08" db="EMBL/GenBank/DDBJ databases">
        <title>Genomic Encyclopedia of Type Strains, Phase IV (KMG-IV): sequencing the most valuable type-strain genomes for metagenomic binning, comparative biology and taxonomic classification.</title>
        <authorList>
            <person name="Goeker M."/>
        </authorList>
    </citation>
    <scope>NUCLEOTIDE SEQUENCE [LARGE SCALE GENOMIC DNA]</scope>
    <source>
        <strain evidence="3 4">DSM 106146</strain>
    </source>
</reference>
<dbReference type="SMART" id="SM00646">
    <property type="entry name" value="Ami_3"/>
    <property type="match status" value="1"/>
</dbReference>
<protein>
    <submittedName>
        <fullName evidence="3">N-acetylmuramoyl-L-alanine amidase</fullName>
        <ecNumber evidence="3">3.5.1.28</ecNumber>
    </submittedName>
</protein>
<name>A0A7W8H7N9_9FIRM</name>